<organism evidence="1 2">
    <name type="scientific">Ricinus communis</name>
    <name type="common">Castor bean</name>
    <dbReference type="NCBI Taxonomy" id="3988"/>
    <lineage>
        <taxon>Eukaryota</taxon>
        <taxon>Viridiplantae</taxon>
        <taxon>Streptophyta</taxon>
        <taxon>Embryophyta</taxon>
        <taxon>Tracheophyta</taxon>
        <taxon>Spermatophyta</taxon>
        <taxon>Magnoliopsida</taxon>
        <taxon>eudicotyledons</taxon>
        <taxon>Gunneridae</taxon>
        <taxon>Pentapetalae</taxon>
        <taxon>rosids</taxon>
        <taxon>fabids</taxon>
        <taxon>Malpighiales</taxon>
        <taxon>Euphorbiaceae</taxon>
        <taxon>Acalyphoideae</taxon>
        <taxon>Acalypheae</taxon>
        <taxon>Ricinus</taxon>
    </lineage>
</organism>
<sequence>MGVSDPHPFTVPIVSLRNLSGVFKLHVAQTLEKLVPILLFSASAIYTVGPKSSFLLQPFRNGGWLCNICYHLLKSVFYMHAWVNSSGELTLKMSNPSAHPGGLTA</sequence>
<evidence type="ECO:0000313" key="2">
    <source>
        <dbReference type="Proteomes" id="UP000008311"/>
    </source>
</evidence>
<protein>
    <submittedName>
        <fullName evidence="1">Uncharacterized protein</fullName>
    </submittedName>
</protein>
<dbReference type="InParanoid" id="B9RB65"/>
<proteinExistence type="predicted"/>
<reference evidence="2" key="1">
    <citation type="journal article" date="2010" name="Nat. Biotechnol.">
        <title>Draft genome sequence of the oilseed species Ricinus communis.</title>
        <authorList>
            <person name="Chan A.P."/>
            <person name="Crabtree J."/>
            <person name="Zhao Q."/>
            <person name="Lorenzi H."/>
            <person name="Orvis J."/>
            <person name="Puiu D."/>
            <person name="Melake-Berhan A."/>
            <person name="Jones K.M."/>
            <person name="Redman J."/>
            <person name="Chen G."/>
            <person name="Cahoon E.B."/>
            <person name="Gedil M."/>
            <person name="Stanke M."/>
            <person name="Haas B.J."/>
            <person name="Wortman J.R."/>
            <person name="Fraser-Liggett C.M."/>
            <person name="Ravel J."/>
            <person name="Rabinowicz P.D."/>
        </authorList>
    </citation>
    <scope>NUCLEOTIDE SEQUENCE [LARGE SCALE GENOMIC DNA]</scope>
    <source>
        <strain evidence="2">cv. Hale</strain>
    </source>
</reference>
<keyword evidence="2" id="KW-1185">Reference proteome</keyword>
<dbReference type="EMBL" id="EQ973773">
    <property type="protein sequence ID" value="EEF52042.1"/>
    <property type="molecule type" value="Genomic_DNA"/>
</dbReference>
<name>B9RB65_RICCO</name>
<gene>
    <name evidence="1" type="ORF">RCOM_1511890</name>
</gene>
<dbReference type="AlphaFoldDB" id="B9RB65"/>
<evidence type="ECO:0000313" key="1">
    <source>
        <dbReference type="EMBL" id="EEF52042.1"/>
    </source>
</evidence>
<accession>B9RB65</accession>
<dbReference type="Proteomes" id="UP000008311">
    <property type="component" value="Unassembled WGS sequence"/>
</dbReference>